<dbReference type="PANTHER" id="PTHR37318:SF1">
    <property type="entry name" value="BSL7504 PROTEIN"/>
    <property type="match status" value="1"/>
</dbReference>
<protein>
    <submittedName>
        <fullName evidence="3">ArsR family transcriptional regulator</fullName>
    </submittedName>
</protein>
<dbReference type="AlphaFoldDB" id="A0A4R1HAG1"/>
<dbReference type="RefSeq" id="WP_207891796.1">
    <property type="nucleotide sequence ID" value="NZ_SMFX01000001.1"/>
</dbReference>
<evidence type="ECO:0000256" key="1">
    <source>
        <dbReference type="SAM" id="MobiDB-lite"/>
    </source>
</evidence>
<evidence type="ECO:0000313" key="3">
    <source>
        <dbReference type="EMBL" id="TCK17493.1"/>
    </source>
</evidence>
<proteinExistence type="predicted"/>
<dbReference type="InterPro" id="IPR036388">
    <property type="entry name" value="WH-like_DNA-bd_sf"/>
</dbReference>
<dbReference type="InterPro" id="IPR027395">
    <property type="entry name" value="WH_DNA-bd_dom"/>
</dbReference>
<dbReference type="Pfam" id="PF13601">
    <property type="entry name" value="HTH_34"/>
    <property type="match status" value="1"/>
</dbReference>
<evidence type="ECO:0000259" key="2">
    <source>
        <dbReference type="Pfam" id="PF13601"/>
    </source>
</evidence>
<dbReference type="InterPro" id="IPR036390">
    <property type="entry name" value="WH_DNA-bd_sf"/>
</dbReference>
<dbReference type="EMBL" id="SMFX01000001">
    <property type="protein sequence ID" value="TCK17493.1"/>
    <property type="molecule type" value="Genomic_DNA"/>
</dbReference>
<name>A0A4R1HAG1_9GAMM</name>
<dbReference type="Gene3D" id="1.10.10.10">
    <property type="entry name" value="Winged helix-like DNA-binding domain superfamily/Winged helix DNA-binding domain"/>
    <property type="match status" value="1"/>
</dbReference>
<gene>
    <name evidence="3" type="ORF">DFR30_0723</name>
</gene>
<keyword evidence="4" id="KW-1185">Reference proteome</keyword>
<feature type="domain" description="Winged helix DNA-binding" evidence="2">
    <location>
        <begin position="21"/>
        <end position="99"/>
    </location>
</feature>
<comment type="caution">
    <text evidence="3">The sequence shown here is derived from an EMBL/GenBank/DDBJ whole genome shotgun (WGS) entry which is preliminary data.</text>
</comment>
<feature type="region of interest" description="Disordered" evidence="1">
    <location>
        <begin position="103"/>
        <end position="123"/>
    </location>
</feature>
<accession>A0A4R1HAG1</accession>
<organism evidence="3 4">
    <name type="scientific">Thiogranum longum</name>
    <dbReference type="NCBI Taxonomy" id="1537524"/>
    <lineage>
        <taxon>Bacteria</taxon>
        <taxon>Pseudomonadati</taxon>
        <taxon>Pseudomonadota</taxon>
        <taxon>Gammaproteobacteria</taxon>
        <taxon>Chromatiales</taxon>
        <taxon>Ectothiorhodospiraceae</taxon>
        <taxon>Thiogranum</taxon>
    </lineage>
</organism>
<evidence type="ECO:0000313" key="4">
    <source>
        <dbReference type="Proteomes" id="UP000295707"/>
    </source>
</evidence>
<dbReference type="Proteomes" id="UP000295707">
    <property type="component" value="Unassembled WGS sequence"/>
</dbReference>
<dbReference type="PANTHER" id="PTHR37318">
    <property type="entry name" value="BSL7504 PROTEIN"/>
    <property type="match status" value="1"/>
</dbReference>
<dbReference type="SUPFAM" id="SSF46785">
    <property type="entry name" value="Winged helix' DNA-binding domain"/>
    <property type="match status" value="1"/>
</dbReference>
<sequence length="123" mass="13514">MTDERTRSASKGIDTLLHQPVRTRLAAFLATRGEATFTELKNVLDITDGNLDAHVKKLLAGGYLLARKHQGKGRAQTQYRLSAAGKRAFESYVQQLNALLNLEPGTEQDPSDGITGSLRLLHE</sequence>
<reference evidence="3 4" key="1">
    <citation type="submission" date="2019-03" db="EMBL/GenBank/DDBJ databases">
        <title>Genomic Encyclopedia of Type Strains, Phase IV (KMG-IV): sequencing the most valuable type-strain genomes for metagenomic binning, comparative biology and taxonomic classification.</title>
        <authorList>
            <person name="Goeker M."/>
        </authorList>
    </citation>
    <scope>NUCLEOTIDE SEQUENCE [LARGE SCALE GENOMIC DNA]</scope>
    <source>
        <strain evidence="3 4">DSM 19610</strain>
    </source>
</reference>